<proteinExistence type="predicted"/>
<dbReference type="AlphaFoldDB" id="A0A4P6JHZ2"/>
<gene>
    <name evidence="2" type="ORF">EPA93_00565</name>
</gene>
<evidence type="ECO:0000313" key="3">
    <source>
        <dbReference type="Proteomes" id="UP000290365"/>
    </source>
</evidence>
<feature type="transmembrane region" description="Helical" evidence="1">
    <location>
        <begin position="52"/>
        <end position="72"/>
    </location>
</feature>
<reference evidence="2 3" key="1">
    <citation type="submission" date="2019-01" db="EMBL/GenBank/DDBJ databases">
        <title>Ktedonosporobacter rubrisoli SCAWS-G2.</title>
        <authorList>
            <person name="Huang Y."/>
            <person name="Yan B."/>
        </authorList>
    </citation>
    <scope>NUCLEOTIDE SEQUENCE [LARGE SCALE GENOMIC DNA]</scope>
    <source>
        <strain evidence="2 3">SCAWS-G2</strain>
    </source>
</reference>
<keyword evidence="3" id="KW-1185">Reference proteome</keyword>
<accession>A0A4P6JHZ2</accession>
<evidence type="ECO:0000313" key="2">
    <source>
        <dbReference type="EMBL" id="QBD74563.1"/>
    </source>
</evidence>
<keyword evidence="1" id="KW-1133">Transmembrane helix</keyword>
<sequence length="84" mass="9508">MLKQKYTTQSSKFSSGWRDHLAIAGMTLCLISILTLLVLVELSRVQSLLTKWLIIIIVIWLPAIAINILLLLSKSNSRQDKQSK</sequence>
<protein>
    <submittedName>
        <fullName evidence="2">Uncharacterized protein</fullName>
    </submittedName>
</protein>
<dbReference type="RefSeq" id="WP_129885162.1">
    <property type="nucleotide sequence ID" value="NZ_CP035758.1"/>
</dbReference>
<dbReference type="EMBL" id="CP035758">
    <property type="protein sequence ID" value="QBD74563.1"/>
    <property type="molecule type" value="Genomic_DNA"/>
</dbReference>
<dbReference type="KEGG" id="kbs:EPA93_00565"/>
<dbReference type="Proteomes" id="UP000290365">
    <property type="component" value="Chromosome"/>
</dbReference>
<organism evidence="2 3">
    <name type="scientific">Ktedonosporobacter rubrisoli</name>
    <dbReference type="NCBI Taxonomy" id="2509675"/>
    <lineage>
        <taxon>Bacteria</taxon>
        <taxon>Bacillati</taxon>
        <taxon>Chloroflexota</taxon>
        <taxon>Ktedonobacteria</taxon>
        <taxon>Ktedonobacterales</taxon>
        <taxon>Ktedonosporobacteraceae</taxon>
        <taxon>Ktedonosporobacter</taxon>
    </lineage>
</organism>
<evidence type="ECO:0000256" key="1">
    <source>
        <dbReference type="SAM" id="Phobius"/>
    </source>
</evidence>
<keyword evidence="1" id="KW-0812">Transmembrane</keyword>
<keyword evidence="1" id="KW-0472">Membrane</keyword>
<name>A0A4P6JHZ2_KTERU</name>
<feature type="transmembrane region" description="Helical" evidence="1">
    <location>
        <begin position="21"/>
        <end position="40"/>
    </location>
</feature>